<dbReference type="PANTHER" id="PTHR30506:SF3">
    <property type="entry name" value="UPF0126 INNER MEMBRANE PROTEIN YADS-RELATED"/>
    <property type="match status" value="1"/>
</dbReference>
<evidence type="ECO:0000256" key="6">
    <source>
        <dbReference type="ARBA" id="ARBA00023136"/>
    </source>
</evidence>
<keyword evidence="3" id="KW-1003">Cell membrane</keyword>
<feature type="transmembrane region" description="Helical" evidence="8">
    <location>
        <begin position="89"/>
        <end position="110"/>
    </location>
</feature>
<feature type="compositionally biased region" description="Polar residues" evidence="7">
    <location>
        <begin position="215"/>
        <end position="230"/>
    </location>
</feature>
<evidence type="ECO:0000256" key="5">
    <source>
        <dbReference type="ARBA" id="ARBA00022989"/>
    </source>
</evidence>
<evidence type="ECO:0000256" key="4">
    <source>
        <dbReference type="ARBA" id="ARBA00022692"/>
    </source>
</evidence>
<evidence type="ECO:0000256" key="1">
    <source>
        <dbReference type="ARBA" id="ARBA00004651"/>
    </source>
</evidence>
<organism evidence="10 11">
    <name type="scientific">Streptomyces griseoviridis</name>
    <dbReference type="NCBI Taxonomy" id="45398"/>
    <lineage>
        <taxon>Bacteria</taxon>
        <taxon>Bacillati</taxon>
        <taxon>Actinomycetota</taxon>
        <taxon>Actinomycetes</taxon>
        <taxon>Kitasatosporales</taxon>
        <taxon>Streptomycetaceae</taxon>
        <taxon>Streptomyces</taxon>
    </lineage>
</organism>
<keyword evidence="11" id="KW-1185">Reference proteome</keyword>
<dbReference type="AlphaFoldDB" id="A0A918GPY7"/>
<comment type="subcellular location">
    <subcellularLocation>
        <location evidence="1">Cell membrane</location>
        <topology evidence="1">Multi-pass membrane protein</topology>
    </subcellularLocation>
</comment>
<reference evidence="10" key="1">
    <citation type="journal article" date="2014" name="Int. J. Syst. Evol. Microbiol.">
        <title>Complete genome sequence of Corynebacterium casei LMG S-19264T (=DSM 44701T), isolated from a smear-ripened cheese.</title>
        <authorList>
            <consortium name="US DOE Joint Genome Institute (JGI-PGF)"/>
            <person name="Walter F."/>
            <person name="Albersmeier A."/>
            <person name="Kalinowski J."/>
            <person name="Ruckert C."/>
        </authorList>
    </citation>
    <scope>NUCLEOTIDE SEQUENCE</scope>
    <source>
        <strain evidence="10">JCM 4234</strain>
    </source>
</reference>
<keyword evidence="4 8" id="KW-0812">Transmembrane</keyword>
<evidence type="ECO:0000259" key="9">
    <source>
        <dbReference type="Pfam" id="PF03458"/>
    </source>
</evidence>
<dbReference type="InterPro" id="IPR005115">
    <property type="entry name" value="Gly_transporter"/>
</dbReference>
<evidence type="ECO:0000313" key="10">
    <source>
        <dbReference type="EMBL" id="GGS52149.1"/>
    </source>
</evidence>
<evidence type="ECO:0000256" key="2">
    <source>
        <dbReference type="ARBA" id="ARBA00008193"/>
    </source>
</evidence>
<feature type="domain" description="Glycine transporter" evidence="9">
    <location>
        <begin position="95"/>
        <end position="170"/>
    </location>
</feature>
<feature type="transmembrane region" description="Helical" evidence="8">
    <location>
        <begin position="64"/>
        <end position="83"/>
    </location>
</feature>
<feature type="domain" description="Glycine transporter" evidence="9">
    <location>
        <begin position="12"/>
        <end position="84"/>
    </location>
</feature>
<comment type="similarity">
    <text evidence="2">Belongs to the UPF0126 family.</text>
</comment>
<name>A0A918GPY7_STRGD</name>
<dbReference type="EMBL" id="BMSL01000016">
    <property type="protein sequence ID" value="GGS52149.1"/>
    <property type="molecule type" value="Genomic_DNA"/>
</dbReference>
<dbReference type="Proteomes" id="UP000653493">
    <property type="component" value="Unassembled WGS sequence"/>
</dbReference>
<keyword evidence="5 8" id="KW-1133">Transmembrane helix</keyword>
<feature type="transmembrane region" description="Helical" evidence="8">
    <location>
        <begin position="7"/>
        <end position="29"/>
    </location>
</feature>
<feature type="transmembrane region" description="Helical" evidence="8">
    <location>
        <begin position="122"/>
        <end position="141"/>
    </location>
</feature>
<accession>A0A918GPY7</accession>
<evidence type="ECO:0000256" key="7">
    <source>
        <dbReference type="SAM" id="MobiDB-lite"/>
    </source>
</evidence>
<feature type="transmembrane region" description="Helical" evidence="8">
    <location>
        <begin position="161"/>
        <end position="190"/>
    </location>
</feature>
<sequence length="230" mass="23755">MNSLLTAVLYPLDLAGIFAFALCGALLAVRKDFDFFGTLLLAEAAGTGGGLFRDLVLRLPPVAFTDIGYCLVPPVAAVLVFVLRPTRRLISVSTVCDAGALGMFSVTGTVKALDHGFAPLPAVALGVTTAVGGGLACGVLAGEVPPVLRWDQDLYVLPALVGAGGTAALHAAGHLGVTGAVCTAVLAFALRTSALRRGWRTPRSALWRQRGETPSARSAASRHWTSPSSY</sequence>
<feature type="region of interest" description="Disordered" evidence="7">
    <location>
        <begin position="207"/>
        <end position="230"/>
    </location>
</feature>
<reference evidence="10" key="2">
    <citation type="submission" date="2020-09" db="EMBL/GenBank/DDBJ databases">
        <authorList>
            <person name="Sun Q."/>
            <person name="Ohkuma M."/>
        </authorList>
    </citation>
    <scope>NUCLEOTIDE SEQUENCE</scope>
    <source>
        <strain evidence="10">JCM 4234</strain>
    </source>
</reference>
<dbReference type="PANTHER" id="PTHR30506">
    <property type="entry name" value="INNER MEMBRANE PROTEIN"/>
    <property type="match status" value="1"/>
</dbReference>
<protein>
    <submittedName>
        <fullName evidence="10">UPF0126 membrane protein</fullName>
    </submittedName>
</protein>
<proteinExistence type="inferred from homology"/>
<gene>
    <name evidence="10" type="ORF">GCM10010238_46910</name>
</gene>
<keyword evidence="6 8" id="KW-0472">Membrane</keyword>
<evidence type="ECO:0000256" key="8">
    <source>
        <dbReference type="SAM" id="Phobius"/>
    </source>
</evidence>
<dbReference type="Pfam" id="PF03458">
    <property type="entry name" value="Gly_transporter"/>
    <property type="match status" value="2"/>
</dbReference>
<dbReference type="GO" id="GO:0005886">
    <property type="term" value="C:plasma membrane"/>
    <property type="evidence" value="ECO:0007669"/>
    <property type="project" value="UniProtKB-SubCell"/>
</dbReference>
<evidence type="ECO:0000256" key="3">
    <source>
        <dbReference type="ARBA" id="ARBA00022475"/>
    </source>
</evidence>
<comment type="caution">
    <text evidence="10">The sequence shown here is derived from an EMBL/GenBank/DDBJ whole genome shotgun (WGS) entry which is preliminary data.</text>
</comment>
<evidence type="ECO:0000313" key="11">
    <source>
        <dbReference type="Proteomes" id="UP000653493"/>
    </source>
</evidence>